<keyword evidence="5" id="KW-1185">Reference proteome</keyword>
<dbReference type="Proteomes" id="UP000051639">
    <property type="component" value="Unassembled WGS sequence"/>
</dbReference>
<dbReference type="InterPro" id="IPR001173">
    <property type="entry name" value="Glyco_trans_2-like"/>
</dbReference>
<accession>A0A0R2GWU6</accession>
<dbReference type="PANTHER" id="PTHR22916">
    <property type="entry name" value="GLYCOSYLTRANSFERASE"/>
    <property type="match status" value="1"/>
</dbReference>
<evidence type="ECO:0000256" key="1">
    <source>
        <dbReference type="ARBA" id="ARBA00022676"/>
    </source>
</evidence>
<gene>
    <name evidence="4" type="ORF">IV41_GL000295</name>
</gene>
<dbReference type="OrthoDB" id="396512at2"/>
<dbReference type="RefSeq" id="WP_056994198.1">
    <property type="nucleotide sequence ID" value="NZ_JQBA01000012.1"/>
</dbReference>
<proteinExistence type="predicted"/>
<evidence type="ECO:0000313" key="5">
    <source>
        <dbReference type="Proteomes" id="UP000051639"/>
    </source>
</evidence>
<reference evidence="4 5" key="1">
    <citation type="journal article" date="2015" name="Genome Announc.">
        <title>Expanding the biotechnology potential of lactobacilli through comparative genomics of 213 strains and associated genera.</title>
        <authorList>
            <person name="Sun Z."/>
            <person name="Harris H.M."/>
            <person name="McCann A."/>
            <person name="Guo C."/>
            <person name="Argimon S."/>
            <person name="Zhang W."/>
            <person name="Yang X."/>
            <person name="Jeffery I.B."/>
            <person name="Cooney J.C."/>
            <person name="Kagawa T.F."/>
            <person name="Liu W."/>
            <person name="Song Y."/>
            <person name="Salvetti E."/>
            <person name="Wrobel A."/>
            <person name="Rasinkangas P."/>
            <person name="Parkhill J."/>
            <person name="Rea M.C."/>
            <person name="O'Sullivan O."/>
            <person name="Ritari J."/>
            <person name="Douillard F.P."/>
            <person name="Paul Ross R."/>
            <person name="Yang R."/>
            <person name="Briner A.E."/>
            <person name="Felis G.E."/>
            <person name="de Vos W.M."/>
            <person name="Barrangou R."/>
            <person name="Klaenhammer T.R."/>
            <person name="Caufield P.W."/>
            <person name="Cui Y."/>
            <person name="Zhang H."/>
            <person name="O'Toole P.W."/>
        </authorList>
    </citation>
    <scope>NUCLEOTIDE SEQUENCE [LARGE SCALE GENOMIC DNA]</scope>
    <source>
        <strain evidence="4 5">DSM 14792</strain>
    </source>
</reference>
<dbReference type="PATRIC" id="fig|148604.4.peg.300"/>
<evidence type="ECO:0000313" key="4">
    <source>
        <dbReference type="EMBL" id="KRN44603.1"/>
    </source>
</evidence>
<dbReference type="PANTHER" id="PTHR22916:SF51">
    <property type="entry name" value="GLYCOSYLTRANSFERASE EPSH-RELATED"/>
    <property type="match status" value="1"/>
</dbReference>
<dbReference type="GO" id="GO:0016757">
    <property type="term" value="F:glycosyltransferase activity"/>
    <property type="evidence" value="ECO:0007669"/>
    <property type="project" value="UniProtKB-KW"/>
</dbReference>
<feature type="domain" description="Glycosyltransferase 2-like" evidence="3">
    <location>
        <begin position="8"/>
        <end position="176"/>
    </location>
</feature>
<dbReference type="InterPro" id="IPR029044">
    <property type="entry name" value="Nucleotide-diphossugar_trans"/>
</dbReference>
<dbReference type="STRING" id="1203076.GCA_000312405_00135"/>
<name>A0A0R2GWU6_9LACO</name>
<sequence>MEKQPLISVIVPVFNVAANLAQCLQSLLDQTYQNLEVILVNDASYDRTGQICRDFTAQDSRVKVIQQPTQQGVAVARNVGLAAAQGEYVTFVDGDDFVTPDYLAHMYQQIQAKQADLVIGGYYELDEQAGNFIFYYPAGEVHATVTPTEKVLQQIGNNRIMTACGKLYRRNLFDEVAFPAGRLVEDICVVVKLYTAAQRIVLLDESLYCIRQRQGSTTRRLYSFQQYQDTLAAHFELVMDYLVNGYDPAPAFDRLKYVLDYYQWYMQQQGITDSPIYRQVMYYAKRMKALKEK</sequence>
<comment type="caution">
    <text evidence="4">The sequence shown here is derived from an EMBL/GenBank/DDBJ whole genome shotgun (WGS) entry which is preliminary data.</text>
</comment>
<dbReference type="SUPFAM" id="SSF53448">
    <property type="entry name" value="Nucleotide-diphospho-sugar transferases"/>
    <property type="match status" value="1"/>
</dbReference>
<organism evidence="4 5">
    <name type="scientific">Limosilactobacillus ingluviei</name>
    <dbReference type="NCBI Taxonomy" id="148604"/>
    <lineage>
        <taxon>Bacteria</taxon>
        <taxon>Bacillati</taxon>
        <taxon>Bacillota</taxon>
        <taxon>Bacilli</taxon>
        <taxon>Lactobacillales</taxon>
        <taxon>Lactobacillaceae</taxon>
        <taxon>Limosilactobacillus</taxon>
    </lineage>
</organism>
<dbReference type="Pfam" id="PF00535">
    <property type="entry name" value="Glycos_transf_2"/>
    <property type="match status" value="1"/>
</dbReference>
<keyword evidence="1" id="KW-0328">Glycosyltransferase</keyword>
<evidence type="ECO:0000259" key="3">
    <source>
        <dbReference type="Pfam" id="PF00535"/>
    </source>
</evidence>
<dbReference type="CDD" id="cd00761">
    <property type="entry name" value="Glyco_tranf_GTA_type"/>
    <property type="match status" value="1"/>
</dbReference>
<dbReference type="EMBL" id="JQBA01000012">
    <property type="protein sequence ID" value="KRN44603.1"/>
    <property type="molecule type" value="Genomic_DNA"/>
</dbReference>
<protein>
    <submittedName>
        <fullName evidence="4">Glycosyltransferase, group 2 family protein</fullName>
    </submittedName>
</protein>
<dbReference type="Gene3D" id="3.90.550.10">
    <property type="entry name" value="Spore Coat Polysaccharide Biosynthesis Protein SpsA, Chain A"/>
    <property type="match status" value="1"/>
</dbReference>
<dbReference type="AlphaFoldDB" id="A0A0R2GWU6"/>
<evidence type="ECO:0000256" key="2">
    <source>
        <dbReference type="ARBA" id="ARBA00022679"/>
    </source>
</evidence>
<keyword evidence="2 4" id="KW-0808">Transferase</keyword>